<keyword evidence="5" id="KW-1185">Reference proteome</keyword>
<evidence type="ECO:0000313" key="4">
    <source>
        <dbReference type="EMBL" id="KAF7637985.1"/>
    </source>
</evidence>
<dbReference type="Proteomes" id="UP000605970">
    <property type="component" value="Unassembled WGS sequence"/>
</dbReference>
<evidence type="ECO:0000256" key="3">
    <source>
        <dbReference type="SAM" id="Phobius"/>
    </source>
</evidence>
<dbReference type="PANTHER" id="PTHR24637:SF420">
    <property type="entry name" value="NEMATODE CUTICLE COLLAGEN N-TERMINAL DOMAIN-CONTAINING PROTEIN"/>
    <property type="match status" value="1"/>
</dbReference>
<evidence type="ECO:0000256" key="1">
    <source>
        <dbReference type="ARBA" id="ARBA00022737"/>
    </source>
</evidence>
<dbReference type="EMBL" id="JABEBT010000016">
    <property type="protein sequence ID" value="KAF7637985.1"/>
    <property type="molecule type" value="Genomic_DNA"/>
</dbReference>
<gene>
    <name evidence="4" type="ORF">Mgra_00002688</name>
</gene>
<feature type="region of interest" description="Disordered" evidence="2">
    <location>
        <begin position="103"/>
        <end position="267"/>
    </location>
</feature>
<keyword evidence="3" id="KW-0472">Membrane</keyword>
<feature type="transmembrane region" description="Helical" evidence="3">
    <location>
        <begin position="12"/>
        <end position="34"/>
    </location>
</feature>
<feature type="compositionally biased region" description="Pro residues" evidence="2">
    <location>
        <begin position="185"/>
        <end position="194"/>
    </location>
</feature>
<sequence length="398" mass="41552">MFNNINYRKITFFATVFSSACLIFAIIFIPISFIKNQQKLSSLLANIEICKTETKNILSQLTFSISRTSKLIKRDINNRNNPYARYAAILSASLSACCSCSQGPPGERGKPGRDGLPGKDAAPGSEGYPGRNGKYLPAPPSSGKDSCQKCIPGSTGPPGLPGIKGNRGPFGKPGQPGKSGDHNRPGPPGPPGPRGDPGFTGDKGPTGDRGKVLNGAPPGPIGSSGPSGPRGPPGGRGHDGKSGMQGPPGVRGSVGDRGSEGNAGLPGPPGLYFLGILRPPGEPGYTGSCQHCQGGANAGVLLPSPYEQQQQLYSTTLLPSNVAWKSLDNSPIISTFYDGNEGQQKNEKGQGLNSPSAKSDNEIKTFGVAQKADIYSEGKKHIGEISNKQKEEFLWINE</sequence>
<keyword evidence="1" id="KW-0677">Repeat</keyword>
<feature type="region of interest" description="Disordered" evidence="2">
    <location>
        <begin position="338"/>
        <end position="362"/>
    </location>
</feature>
<dbReference type="Pfam" id="PF01391">
    <property type="entry name" value="Collagen"/>
    <property type="match status" value="2"/>
</dbReference>
<dbReference type="PANTHER" id="PTHR24637">
    <property type="entry name" value="COLLAGEN"/>
    <property type="match status" value="1"/>
</dbReference>
<dbReference type="AlphaFoldDB" id="A0A8S9ZYA6"/>
<keyword evidence="3" id="KW-0812">Transmembrane</keyword>
<keyword evidence="3" id="KW-1133">Transmembrane helix</keyword>
<accession>A0A8S9ZYA6</accession>
<evidence type="ECO:0000256" key="2">
    <source>
        <dbReference type="SAM" id="MobiDB-lite"/>
    </source>
</evidence>
<reference evidence="4" key="1">
    <citation type="journal article" date="2020" name="Ecol. Evol.">
        <title>Genome structure and content of the rice root-knot nematode (Meloidogyne graminicola).</title>
        <authorList>
            <person name="Phan N.T."/>
            <person name="Danchin E.G.J."/>
            <person name="Klopp C."/>
            <person name="Perfus-Barbeoch L."/>
            <person name="Kozlowski D.K."/>
            <person name="Koutsovoulos G.D."/>
            <person name="Lopez-Roques C."/>
            <person name="Bouchez O."/>
            <person name="Zahm M."/>
            <person name="Besnard G."/>
            <person name="Bellafiore S."/>
        </authorList>
    </citation>
    <scope>NUCLEOTIDE SEQUENCE</scope>
    <source>
        <strain evidence="4">VN-18</strain>
    </source>
</reference>
<feature type="compositionally biased region" description="Basic and acidic residues" evidence="2">
    <location>
        <begin position="107"/>
        <end position="117"/>
    </location>
</feature>
<evidence type="ECO:0000313" key="5">
    <source>
        <dbReference type="Proteomes" id="UP000605970"/>
    </source>
</evidence>
<comment type="caution">
    <text evidence="4">The sequence shown here is derived from an EMBL/GenBank/DDBJ whole genome shotgun (WGS) entry which is preliminary data.</text>
</comment>
<protein>
    <submittedName>
        <fullName evidence="4">Col_cuticle_N domain-containing protein</fullName>
    </submittedName>
</protein>
<organism evidence="4 5">
    <name type="scientific">Meloidogyne graminicola</name>
    <dbReference type="NCBI Taxonomy" id="189291"/>
    <lineage>
        <taxon>Eukaryota</taxon>
        <taxon>Metazoa</taxon>
        <taxon>Ecdysozoa</taxon>
        <taxon>Nematoda</taxon>
        <taxon>Chromadorea</taxon>
        <taxon>Rhabditida</taxon>
        <taxon>Tylenchina</taxon>
        <taxon>Tylenchomorpha</taxon>
        <taxon>Tylenchoidea</taxon>
        <taxon>Meloidogynidae</taxon>
        <taxon>Meloidogyninae</taxon>
        <taxon>Meloidogyne</taxon>
    </lineage>
</organism>
<dbReference type="OrthoDB" id="5983381at2759"/>
<proteinExistence type="predicted"/>
<name>A0A8S9ZYA6_9BILA</name>
<dbReference type="InterPro" id="IPR008160">
    <property type="entry name" value="Collagen"/>
</dbReference>